<organism evidence="3 4">
    <name type="scientific">Deinococcus antarcticus</name>
    <dbReference type="NCBI Taxonomy" id="1298767"/>
    <lineage>
        <taxon>Bacteria</taxon>
        <taxon>Thermotogati</taxon>
        <taxon>Deinococcota</taxon>
        <taxon>Deinococci</taxon>
        <taxon>Deinococcales</taxon>
        <taxon>Deinococcaceae</taxon>
        <taxon>Deinococcus</taxon>
    </lineage>
</organism>
<dbReference type="Proteomes" id="UP001595748">
    <property type="component" value="Unassembled WGS sequence"/>
</dbReference>
<dbReference type="SUPFAM" id="SSF53850">
    <property type="entry name" value="Periplasmic binding protein-like II"/>
    <property type="match status" value="1"/>
</dbReference>
<dbReference type="InterPro" id="IPR005064">
    <property type="entry name" value="BUG"/>
</dbReference>
<feature type="chain" id="PRO_5046320260" evidence="2">
    <location>
        <begin position="25"/>
        <end position="321"/>
    </location>
</feature>
<comment type="caution">
    <text evidence="3">The sequence shown here is derived from an EMBL/GenBank/DDBJ whole genome shotgun (WGS) entry which is preliminary data.</text>
</comment>
<dbReference type="CDD" id="cd07012">
    <property type="entry name" value="PBP2_Bug_TTT"/>
    <property type="match status" value="1"/>
</dbReference>
<name>A0ABV8ABL2_9DEIO</name>
<gene>
    <name evidence="3" type="ORF">ACFOPQ_12390</name>
</gene>
<dbReference type="Gene3D" id="3.40.190.150">
    <property type="entry name" value="Bordetella uptake gene, domain 1"/>
    <property type="match status" value="1"/>
</dbReference>
<protein>
    <submittedName>
        <fullName evidence="3">Bug family tripartite tricarboxylate transporter substrate binding protein</fullName>
    </submittedName>
</protein>
<evidence type="ECO:0000256" key="2">
    <source>
        <dbReference type="SAM" id="SignalP"/>
    </source>
</evidence>
<dbReference type="EMBL" id="JBHRZF010000147">
    <property type="protein sequence ID" value="MFC3861557.1"/>
    <property type="molecule type" value="Genomic_DNA"/>
</dbReference>
<sequence length="321" mass="34297">MKTTTRSILMFTFTLSTAASTALAQNASTLTIMAPSSVGGGWDLLAHGVADTLKASGREKNPAVVNVAGKAGTVGLSEFMNWKGQPGKLMVTGFVMVAGIPVNNSPYLLSRDVTPIAALVAENDVLIVPATSRFQTVEDLIAALKANPGAVRFGGSSLGGTGHIAFAKLAKVLDLPLKTMKFVPSAGGMQAAKALRNGEMDVVSTGYTEIDELVNNKSIRVLAVLSEDRLPGVNAPTLKEKGLDVVVANWRGIVAPAGITALEKSRLDMQIQRMVRTPAWQNLLKQNKWQDTYMNATDFKRYLQFQESTIPALLKDLEVVK</sequence>
<evidence type="ECO:0000313" key="4">
    <source>
        <dbReference type="Proteomes" id="UP001595748"/>
    </source>
</evidence>
<evidence type="ECO:0000256" key="1">
    <source>
        <dbReference type="ARBA" id="ARBA00006987"/>
    </source>
</evidence>
<accession>A0ABV8ABL2</accession>
<keyword evidence="4" id="KW-1185">Reference proteome</keyword>
<proteinExistence type="inferred from homology"/>
<reference evidence="4" key="1">
    <citation type="journal article" date="2019" name="Int. J. Syst. Evol. Microbiol.">
        <title>The Global Catalogue of Microorganisms (GCM) 10K type strain sequencing project: providing services to taxonomists for standard genome sequencing and annotation.</title>
        <authorList>
            <consortium name="The Broad Institute Genomics Platform"/>
            <consortium name="The Broad Institute Genome Sequencing Center for Infectious Disease"/>
            <person name="Wu L."/>
            <person name="Ma J."/>
        </authorList>
    </citation>
    <scope>NUCLEOTIDE SEQUENCE [LARGE SCALE GENOMIC DNA]</scope>
    <source>
        <strain evidence="4">CCTCC AB 2013263</strain>
    </source>
</reference>
<dbReference type="PANTHER" id="PTHR42928:SF3">
    <property type="entry name" value="UPF0065 PROTEIN YFLP"/>
    <property type="match status" value="1"/>
</dbReference>
<dbReference type="RefSeq" id="WP_380078575.1">
    <property type="nucleotide sequence ID" value="NZ_JBHRZF010000147.1"/>
</dbReference>
<evidence type="ECO:0000313" key="3">
    <source>
        <dbReference type="EMBL" id="MFC3861557.1"/>
    </source>
</evidence>
<dbReference type="Gene3D" id="3.40.190.10">
    <property type="entry name" value="Periplasmic binding protein-like II"/>
    <property type="match status" value="1"/>
</dbReference>
<comment type="similarity">
    <text evidence="1">Belongs to the UPF0065 (bug) family.</text>
</comment>
<feature type="signal peptide" evidence="2">
    <location>
        <begin position="1"/>
        <end position="24"/>
    </location>
</feature>
<dbReference type="PANTHER" id="PTHR42928">
    <property type="entry name" value="TRICARBOXYLATE-BINDING PROTEIN"/>
    <property type="match status" value="1"/>
</dbReference>
<keyword evidence="2" id="KW-0732">Signal</keyword>
<dbReference type="Pfam" id="PF03401">
    <property type="entry name" value="TctC"/>
    <property type="match status" value="1"/>
</dbReference>
<dbReference type="PIRSF" id="PIRSF017082">
    <property type="entry name" value="YflP"/>
    <property type="match status" value="1"/>
</dbReference>
<dbReference type="InterPro" id="IPR042100">
    <property type="entry name" value="Bug_dom1"/>
</dbReference>